<keyword evidence="5" id="KW-1185">Reference proteome</keyword>
<evidence type="ECO:0000256" key="1">
    <source>
        <dbReference type="SAM" id="MobiDB-lite"/>
    </source>
</evidence>
<keyword evidence="2" id="KW-0812">Transmembrane</keyword>
<protein>
    <submittedName>
        <fullName evidence="4">Uncharacterized protein</fullName>
    </submittedName>
</protein>
<feature type="region of interest" description="Disordered" evidence="1">
    <location>
        <begin position="150"/>
        <end position="183"/>
    </location>
</feature>
<name>A0AAE0LDZ9_9CHLO</name>
<keyword evidence="3" id="KW-0732">Signal</keyword>
<dbReference type="EMBL" id="LGRX02003897">
    <property type="protein sequence ID" value="KAK3281299.1"/>
    <property type="molecule type" value="Genomic_DNA"/>
</dbReference>
<evidence type="ECO:0000256" key="3">
    <source>
        <dbReference type="SAM" id="SignalP"/>
    </source>
</evidence>
<feature type="chain" id="PRO_5042280496" evidence="3">
    <location>
        <begin position="21"/>
        <end position="408"/>
    </location>
</feature>
<keyword evidence="2" id="KW-1133">Transmembrane helix</keyword>
<evidence type="ECO:0000313" key="4">
    <source>
        <dbReference type="EMBL" id="KAK3281299.1"/>
    </source>
</evidence>
<sequence>MRTTFALWILQQSFLHTATGLASPSQNNTDSISSLRQTALITQSQRGGLPWRALLQSCPSFVSEGPFVDSNEPCSEVLIAEWTRENTPCGFYHRYTCGGTTYLVACMYPGSRSSSTGLCAMTGRQHCYSYSPDGGYVRLPSTTSCSDTSTTAFASSPSNPLSPSADERDGAAALNSSASLTSEPSTEAVTPLVACPSFTAQPPFFSADAECAMQQLISWTTAHTGCGYYHTYTCGGMSKLAPCMYPGSAESGTGLCAMTNGDHCYAYKPDPDYRRLPSSRDLPACNRTDTEFWVADDDDSFEGIQKELAVMFLVLTSAVVTSGFVALYCLRQHPRICRAQKPDDLMDQYSSTNGVLSVSGTTKHTPASDMEIRPSEMKNAILELDAKTTTMKPSNNVKHAWGHLDIAV</sequence>
<evidence type="ECO:0000256" key="2">
    <source>
        <dbReference type="SAM" id="Phobius"/>
    </source>
</evidence>
<dbReference type="Proteomes" id="UP001190700">
    <property type="component" value="Unassembled WGS sequence"/>
</dbReference>
<comment type="caution">
    <text evidence="4">The sequence shown here is derived from an EMBL/GenBank/DDBJ whole genome shotgun (WGS) entry which is preliminary data.</text>
</comment>
<keyword evidence="2" id="KW-0472">Membrane</keyword>
<reference evidence="4 5" key="1">
    <citation type="journal article" date="2015" name="Genome Biol. Evol.">
        <title>Comparative Genomics of a Bacterivorous Green Alga Reveals Evolutionary Causalities and Consequences of Phago-Mixotrophic Mode of Nutrition.</title>
        <authorList>
            <person name="Burns J.A."/>
            <person name="Paasch A."/>
            <person name="Narechania A."/>
            <person name="Kim E."/>
        </authorList>
    </citation>
    <scope>NUCLEOTIDE SEQUENCE [LARGE SCALE GENOMIC DNA]</scope>
    <source>
        <strain evidence="4 5">PLY_AMNH</strain>
    </source>
</reference>
<feature type="signal peptide" evidence="3">
    <location>
        <begin position="1"/>
        <end position="20"/>
    </location>
</feature>
<feature type="compositionally biased region" description="Low complexity" evidence="1">
    <location>
        <begin position="150"/>
        <end position="164"/>
    </location>
</feature>
<accession>A0AAE0LDZ9</accession>
<feature type="transmembrane region" description="Helical" evidence="2">
    <location>
        <begin position="308"/>
        <end position="330"/>
    </location>
</feature>
<proteinExistence type="predicted"/>
<feature type="compositionally biased region" description="Low complexity" evidence="1">
    <location>
        <begin position="171"/>
        <end position="182"/>
    </location>
</feature>
<organism evidence="4 5">
    <name type="scientific">Cymbomonas tetramitiformis</name>
    <dbReference type="NCBI Taxonomy" id="36881"/>
    <lineage>
        <taxon>Eukaryota</taxon>
        <taxon>Viridiplantae</taxon>
        <taxon>Chlorophyta</taxon>
        <taxon>Pyramimonadophyceae</taxon>
        <taxon>Pyramimonadales</taxon>
        <taxon>Pyramimonadaceae</taxon>
        <taxon>Cymbomonas</taxon>
    </lineage>
</organism>
<gene>
    <name evidence="4" type="ORF">CYMTET_10901</name>
</gene>
<evidence type="ECO:0000313" key="5">
    <source>
        <dbReference type="Proteomes" id="UP001190700"/>
    </source>
</evidence>
<dbReference type="AlphaFoldDB" id="A0AAE0LDZ9"/>